<dbReference type="EMBL" id="LAZR01001369">
    <property type="protein sequence ID" value="KKN45756.1"/>
    <property type="molecule type" value="Genomic_DNA"/>
</dbReference>
<organism evidence="1">
    <name type="scientific">marine sediment metagenome</name>
    <dbReference type="NCBI Taxonomy" id="412755"/>
    <lineage>
        <taxon>unclassified sequences</taxon>
        <taxon>metagenomes</taxon>
        <taxon>ecological metagenomes</taxon>
    </lineage>
</organism>
<reference evidence="1" key="1">
    <citation type="journal article" date="2015" name="Nature">
        <title>Complex archaea that bridge the gap between prokaryotes and eukaryotes.</title>
        <authorList>
            <person name="Spang A."/>
            <person name="Saw J.H."/>
            <person name="Jorgensen S.L."/>
            <person name="Zaremba-Niedzwiedzka K."/>
            <person name="Martijn J."/>
            <person name="Lind A.E."/>
            <person name="van Eijk R."/>
            <person name="Schleper C."/>
            <person name="Guy L."/>
            <person name="Ettema T.J."/>
        </authorList>
    </citation>
    <scope>NUCLEOTIDE SEQUENCE</scope>
</reference>
<dbReference type="AlphaFoldDB" id="A0A0F9T9V9"/>
<gene>
    <name evidence="1" type="ORF">LCGC14_0679790</name>
</gene>
<sequence>MPNFLCENKLIDVCNLLDDGNSIRAVSRLTGVHTATISKIARNIDEFCEEDGEPILACKCGKPLRQHRGWCSERYKKSEKRQAFIKSWPKRKRYKKEHDHAYSASSRI</sequence>
<comment type="caution">
    <text evidence="1">The sequence shown here is derived from an EMBL/GenBank/DDBJ whole genome shotgun (WGS) entry which is preliminary data.</text>
</comment>
<protein>
    <submittedName>
        <fullName evidence="1">Uncharacterized protein</fullName>
    </submittedName>
</protein>
<name>A0A0F9T9V9_9ZZZZ</name>
<accession>A0A0F9T9V9</accession>
<proteinExistence type="predicted"/>
<evidence type="ECO:0000313" key="1">
    <source>
        <dbReference type="EMBL" id="KKN45756.1"/>
    </source>
</evidence>